<dbReference type="Pfam" id="PF14848">
    <property type="entry name" value="HU-DNA_bdg"/>
    <property type="match status" value="1"/>
</dbReference>
<evidence type="ECO:0000259" key="2">
    <source>
        <dbReference type="Pfam" id="PF14848"/>
    </source>
</evidence>
<dbReference type="InParanoid" id="A0A1I1Y7D7"/>
<keyword evidence="3" id="KW-0238">DNA-binding</keyword>
<dbReference type="RefSeq" id="WP_010526182.1">
    <property type="nucleotide sequence ID" value="NZ_AFSL01000005.1"/>
</dbReference>
<proteinExistence type="predicted"/>
<name>A0A1I1Y7D7_9BACT</name>
<feature type="domain" description="DUF4469" evidence="1">
    <location>
        <begin position="132"/>
        <end position="213"/>
    </location>
</feature>
<reference evidence="3 4" key="1">
    <citation type="submission" date="2016-10" db="EMBL/GenBank/DDBJ databases">
        <authorList>
            <person name="de Groot N.N."/>
        </authorList>
    </citation>
    <scope>NUCLEOTIDE SEQUENCE [LARGE SCALE GENOMIC DNA]</scope>
    <source>
        <strain evidence="3 4">DSM 19012</strain>
    </source>
</reference>
<dbReference type="OrthoDB" id="1115271at2"/>
<protein>
    <submittedName>
        <fullName evidence="3">DNA-binding domain-containing protein</fullName>
    </submittedName>
</protein>
<feature type="domain" description="Bvu-2165-like IHF-HU-like DNA-binding" evidence="2">
    <location>
        <begin position="4"/>
        <end position="122"/>
    </location>
</feature>
<evidence type="ECO:0000313" key="4">
    <source>
        <dbReference type="Proteomes" id="UP000181976"/>
    </source>
</evidence>
<gene>
    <name evidence="3" type="ORF">SAMN05444380_107103</name>
</gene>
<dbReference type="GO" id="GO:0003677">
    <property type="term" value="F:DNA binding"/>
    <property type="evidence" value="ECO:0007669"/>
    <property type="project" value="UniProtKB-KW"/>
</dbReference>
<dbReference type="InterPro" id="IPR027824">
    <property type="entry name" value="DUF4469"/>
</dbReference>
<dbReference type="Pfam" id="PF14734">
    <property type="entry name" value="DUF4469"/>
    <property type="match status" value="1"/>
</dbReference>
<evidence type="ECO:0000313" key="3">
    <source>
        <dbReference type="EMBL" id="SFE15494.1"/>
    </source>
</evidence>
<evidence type="ECO:0000259" key="1">
    <source>
        <dbReference type="Pfam" id="PF14734"/>
    </source>
</evidence>
<dbReference type="InterPro" id="IPR049893">
    <property type="entry name" value="Bvu_2165-like_IHF-HU-DNA_bdg"/>
</dbReference>
<dbReference type="Proteomes" id="UP000181976">
    <property type="component" value="Unassembled WGS sequence"/>
</dbReference>
<keyword evidence="4" id="KW-1185">Reference proteome</keyword>
<dbReference type="eggNOG" id="ENOG503295Z">
    <property type="taxonomic scope" value="Bacteria"/>
</dbReference>
<accession>A0A1I1Y7D7</accession>
<dbReference type="AlphaFoldDB" id="A0A1I1Y7D7"/>
<sequence length="232" mass="26052">MPVKYGLIPHKIGANDKEEYTCLITNSDVVTDEDILEDIISRGSTIKRSDAIAVIQGYHESVQRFTRQGKRINSRLFKSHFSISGKFKSSDEPIDASRHQLKLSLTPGPLLQEVLPSIEIVRVKIKPPKPTIKSITDLKTNIINAGFTPGQAISIKGFNLKINQQDPRQGVFFIDRDGNTTRAENIAKNKPSELIVFTPGELSGTYFIEVRAVLHRRKSLRTDRFIKGLKTL</sequence>
<dbReference type="EMBL" id="FONA01000007">
    <property type="protein sequence ID" value="SFE15494.1"/>
    <property type="molecule type" value="Genomic_DNA"/>
</dbReference>
<dbReference type="CDD" id="cd12843">
    <property type="entry name" value="Bvu_2165_C_like"/>
    <property type="match status" value="1"/>
</dbReference>
<organism evidence="3 4">
    <name type="scientific">Thermophagus xiamenensis</name>
    <dbReference type="NCBI Taxonomy" id="385682"/>
    <lineage>
        <taxon>Bacteria</taxon>
        <taxon>Pseudomonadati</taxon>
        <taxon>Bacteroidota</taxon>
        <taxon>Bacteroidia</taxon>
        <taxon>Marinilabiliales</taxon>
        <taxon>Marinilabiliaceae</taxon>
        <taxon>Thermophagus</taxon>
    </lineage>
</organism>
<dbReference type="Gene3D" id="2.70.50.70">
    <property type="match status" value="1"/>
</dbReference>